<sequence>MSKARGLVESVGEFTSL</sequence>
<evidence type="ECO:0000313" key="1">
    <source>
        <dbReference type="EMBL" id="MBX48965.1"/>
    </source>
</evidence>
<proteinExistence type="predicted"/>
<dbReference type="EMBL" id="GGEC01068481">
    <property type="protein sequence ID" value="MBX48965.1"/>
    <property type="molecule type" value="Transcribed_RNA"/>
</dbReference>
<dbReference type="AlphaFoldDB" id="A0A2P2P2I2"/>
<reference evidence="1" key="1">
    <citation type="submission" date="2018-02" db="EMBL/GenBank/DDBJ databases">
        <title>Rhizophora mucronata_Transcriptome.</title>
        <authorList>
            <person name="Meera S.P."/>
            <person name="Sreeshan A."/>
            <person name="Augustine A."/>
        </authorList>
    </citation>
    <scope>NUCLEOTIDE SEQUENCE</scope>
    <source>
        <tissue evidence="1">Leaf</tissue>
    </source>
</reference>
<organism evidence="1">
    <name type="scientific">Rhizophora mucronata</name>
    <name type="common">Asiatic mangrove</name>
    <dbReference type="NCBI Taxonomy" id="61149"/>
    <lineage>
        <taxon>Eukaryota</taxon>
        <taxon>Viridiplantae</taxon>
        <taxon>Streptophyta</taxon>
        <taxon>Embryophyta</taxon>
        <taxon>Tracheophyta</taxon>
        <taxon>Spermatophyta</taxon>
        <taxon>Magnoliopsida</taxon>
        <taxon>eudicotyledons</taxon>
        <taxon>Gunneridae</taxon>
        <taxon>Pentapetalae</taxon>
        <taxon>rosids</taxon>
        <taxon>fabids</taxon>
        <taxon>Malpighiales</taxon>
        <taxon>Rhizophoraceae</taxon>
        <taxon>Rhizophora</taxon>
    </lineage>
</organism>
<protein>
    <submittedName>
        <fullName evidence="1">Uncharacterized protein</fullName>
    </submittedName>
</protein>
<name>A0A2P2P2I2_RHIMU</name>
<accession>A0A2P2P2I2</accession>